<dbReference type="CDD" id="cd02440">
    <property type="entry name" value="AdoMet_MTases"/>
    <property type="match status" value="1"/>
</dbReference>
<reference evidence="1" key="1">
    <citation type="journal article" date="2021" name="Nat. Commun.">
        <title>Genetic determinants of endophytism in the Arabidopsis root mycobiome.</title>
        <authorList>
            <person name="Mesny F."/>
            <person name="Miyauchi S."/>
            <person name="Thiergart T."/>
            <person name="Pickel B."/>
            <person name="Atanasova L."/>
            <person name="Karlsson M."/>
            <person name="Huettel B."/>
            <person name="Barry K.W."/>
            <person name="Haridas S."/>
            <person name="Chen C."/>
            <person name="Bauer D."/>
            <person name="Andreopoulos W."/>
            <person name="Pangilinan J."/>
            <person name="LaButti K."/>
            <person name="Riley R."/>
            <person name="Lipzen A."/>
            <person name="Clum A."/>
            <person name="Drula E."/>
            <person name="Henrissat B."/>
            <person name="Kohler A."/>
            <person name="Grigoriev I.V."/>
            <person name="Martin F.M."/>
            <person name="Hacquard S."/>
        </authorList>
    </citation>
    <scope>NUCLEOTIDE SEQUENCE</scope>
    <source>
        <strain evidence="1">MPI-CAGE-CH-0230</strain>
    </source>
</reference>
<keyword evidence="2" id="KW-1185">Reference proteome</keyword>
<dbReference type="AlphaFoldDB" id="A0A9P8XSA3"/>
<sequence length="136" mass="15784">MPCEAELISFSDFADHHPHIEVIGLDISPHQPHWIPVNLKFEMDGITQRWTYPADTFDYIHMRWLVGSISDWITLYKEIFKALKPGGIFERKESSCLIQSDDDSVGPNTARNLWRFYTATSCLRGFDKFPSFTRAD</sequence>
<dbReference type="EMBL" id="JAGTJQ010000019">
    <property type="protein sequence ID" value="KAH7009218.1"/>
    <property type="molecule type" value="Genomic_DNA"/>
</dbReference>
<protein>
    <recommendedName>
        <fullName evidence="3">S-adenosyl-L-methionine-dependent methyltransferase</fullName>
    </recommendedName>
</protein>
<comment type="caution">
    <text evidence="1">The sequence shown here is derived from an EMBL/GenBank/DDBJ whole genome shotgun (WGS) entry which is preliminary data.</text>
</comment>
<accession>A0A9P8XSA3</accession>
<gene>
    <name evidence="1" type="ORF">B0I36DRAFT_402119</name>
</gene>
<name>A0A9P8XSA3_9PEZI</name>
<dbReference type="SUPFAM" id="SSF53335">
    <property type="entry name" value="S-adenosyl-L-methionine-dependent methyltransferases"/>
    <property type="match status" value="1"/>
</dbReference>
<dbReference type="Gene3D" id="3.40.50.150">
    <property type="entry name" value="Vaccinia Virus protein VP39"/>
    <property type="match status" value="1"/>
</dbReference>
<dbReference type="GeneID" id="70191267"/>
<proteinExistence type="predicted"/>
<dbReference type="Proteomes" id="UP000756346">
    <property type="component" value="Unassembled WGS sequence"/>
</dbReference>
<evidence type="ECO:0008006" key="3">
    <source>
        <dbReference type="Google" id="ProtNLM"/>
    </source>
</evidence>
<dbReference type="OrthoDB" id="2013972at2759"/>
<dbReference type="Pfam" id="PF13489">
    <property type="entry name" value="Methyltransf_23"/>
    <property type="match status" value="1"/>
</dbReference>
<evidence type="ECO:0000313" key="1">
    <source>
        <dbReference type="EMBL" id="KAH7009218.1"/>
    </source>
</evidence>
<dbReference type="InterPro" id="IPR029063">
    <property type="entry name" value="SAM-dependent_MTases_sf"/>
</dbReference>
<organism evidence="1 2">
    <name type="scientific">Microdochium trichocladiopsis</name>
    <dbReference type="NCBI Taxonomy" id="1682393"/>
    <lineage>
        <taxon>Eukaryota</taxon>
        <taxon>Fungi</taxon>
        <taxon>Dikarya</taxon>
        <taxon>Ascomycota</taxon>
        <taxon>Pezizomycotina</taxon>
        <taxon>Sordariomycetes</taxon>
        <taxon>Xylariomycetidae</taxon>
        <taxon>Xylariales</taxon>
        <taxon>Microdochiaceae</taxon>
        <taxon>Microdochium</taxon>
    </lineage>
</organism>
<dbReference type="RefSeq" id="XP_046003879.1">
    <property type="nucleotide sequence ID" value="XM_046161721.1"/>
</dbReference>
<evidence type="ECO:0000313" key="2">
    <source>
        <dbReference type="Proteomes" id="UP000756346"/>
    </source>
</evidence>